<feature type="chain" id="PRO_5012979638" description="DUF2059 domain-containing protein" evidence="2">
    <location>
        <begin position="21"/>
        <end position="281"/>
    </location>
</feature>
<protein>
    <recommendedName>
        <fullName evidence="5">DUF2059 domain-containing protein</fullName>
    </recommendedName>
</protein>
<dbReference type="Pfam" id="PF20388">
    <property type="entry name" value="DUF6683"/>
    <property type="match status" value="1"/>
</dbReference>
<keyword evidence="4" id="KW-1185">Reference proteome</keyword>
<feature type="compositionally biased region" description="Pro residues" evidence="1">
    <location>
        <begin position="65"/>
        <end position="77"/>
    </location>
</feature>
<reference evidence="3 4" key="1">
    <citation type="submission" date="2016-10" db="EMBL/GenBank/DDBJ databases">
        <title>Draft Genome sequence of Roseomonas sp. strain M3.</title>
        <authorList>
            <person name="Subhash Y."/>
            <person name="Lee S."/>
        </authorList>
    </citation>
    <scope>NUCLEOTIDE SEQUENCE [LARGE SCALE GENOMIC DNA]</scope>
    <source>
        <strain evidence="3 4">M3</strain>
    </source>
</reference>
<accession>A0A1V2H3G3</accession>
<evidence type="ECO:0000256" key="1">
    <source>
        <dbReference type="SAM" id="MobiDB-lite"/>
    </source>
</evidence>
<keyword evidence="2" id="KW-0732">Signal</keyword>
<evidence type="ECO:0000313" key="3">
    <source>
        <dbReference type="EMBL" id="ONG54975.1"/>
    </source>
</evidence>
<dbReference type="AlphaFoldDB" id="A0A1V2H3G3"/>
<dbReference type="Proteomes" id="UP000188879">
    <property type="component" value="Unassembled WGS sequence"/>
</dbReference>
<comment type="caution">
    <text evidence="3">The sequence shown here is derived from an EMBL/GenBank/DDBJ whole genome shotgun (WGS) entry which is preliminary data.</text>
</comment>
<name>A0A1V2H3G3_9PROT</name>
<evidence type="ECO:0000256" key="2">
    <source>
        <dbReference type="SAM" id="SignalP"/>
    </source>
</evidence>
<dbReference type="EMBL" id="MLCO01000077">
    <property type="protein sequence ID" value="ONG54975.1"/>
    <property type="molecule type" value="Genomic_DNA"/>
</dbReference>
<sequence>MRLVLLSLLAAGLAAPAARAQMEIGPQVLPNNYVLQSQLQRDLFERATGNQGAAPTQAPNQAAPTPAPVPAPAPAPAPSTGGGGMFGLPLAPQGAAPQAAAPGAGMVTTYQASPEVTQRVREQFLGWVQQRSGAETAGQMRQVMQQQDVLALWAQQMAADGLKPGDVVDALTAYWVQNWQMAHGVENTTPAQVMGVRAQVAPLLARNEAFGRMNDAQRQEMAEMFIYNQFLQGSAWVMAGQQNNPALKAQLGEAAVQRFRTEMNIDLKALQLTDRGFVKRS</sequence>
<proteinExistence type="predicted"/>
<gene>
    <name evidence="3" type="ORF">BKE38_09590</name>
</gene>
<feature type="compositionally biased region" description="Low complexity" evidence="1">
    <location>
        <begin position="87"/>
        <end position="100"/>
    </location>
</feature>
<feature type="signal peptide" evidence="2">
    <location>
        <begin position="1"/>
        <end position="20"/>
    </location>
</feature>
<evidence type="ECO:0008006" key="5">
    <source>
        <dbReference type="Google" id="ProtNLM"/>
    </source>
</evidence>
<dbReference type="InterPro" id="IPR046505">
    <property type="entry name" value="DUF6683"/>
</dbReference>
<feature type="compositionally biased region" description="Low complexity" evidence="1">
    <location>
        <begin position="53"/>
        <end position="64"/>
    </location>
</feature>
<organism evidence="3 4">
    <name type="scientific">Teichococcus deserti</name>
    <dbReference type="NCBI Taxonomy" id="1817963"/>
    <lineage>
        <taxon>Bacteria</taxon>
        <taxon>Pseudomonadati</taxon>
        <taxon>Pseudomonadota</taxon>
        <taxon>Alphaproteobacteria</taxon>
        <taxon>Acetobacterales</taxon>
        <taxon>Roseomonadaceae</taxon>
        <taxon>Roseomonas</taxon>
    </lineage>
</organism>
<feature type="region of interest" description="Disordered" evidence="1">
    <location>
        <begin position="48"/>
        <end position="100"/>
    </location>
</feature>
<dbReference type="RefSeq" id="WP_076957132.1">
    <property type="nucleotide sequence ID" value="NZ_MLCO01000077.1"/>
</dbReference>
<evidence type="ECO:0000313" key="4">
    <source>
        <dbReference type="Proteomes" id="UP000188879"/>
    </source>
</evidence>